<comment type="subcellular location">
    <subcellularLocation>
        <location evidence="1">Cell membrane</location>
        <topology evidence="1">Multi-pass membrane protein</topology>
    </subcellularLocation>
</comment>
<organism evidence="15 16">
    <name type="scientific">Tenacibaculum maritimum NCIMB 2154</name>
    <dbReference type="NCBI Taxonomy" id="1349785"/>
    <lineage>
        <taxon>Bacteria</taxon>
        <taxon>Pseudomonadati</taxon>
        <taxon>Bacteroidota</taxon>
        <taxon>Flavobacteriia</taxon>
        <taxon>Flavobacteriales</taxon>
        <taxon>Flavobacteriaceae</taxon>
        <taxon>Tenacibaculum</taxon>
    </lineage>
</organism>
<evidence type="ECO:0000256" key="9">
    <source>
        <dbReference type="ARBA" id="ARBA00023136"/>
    </source>
</evidence>
<dbReference type="PANTHER" id="PTHR43394:SF1">
    <property type="entry name" value="ATP-BINDING CASSETTE SUB-FAMILY B MEMBER 10, MITOCHONDRIAL"/>
    <property type="match status" value="1"/>
</dbReference>
<dbReference type="SMART" id="SM00382">
    <property type="entry name" value="AAA"/>
    <property type="match status" value="1"/>
</dbReference>
<dbReference type="InterPro" id="IPR036640">
    <property type="entry name" value="ABC1_TM_sf"/>
</dbReference>
<dbReference type="InterPro" id="IPR005074">
    <property type="entry name" value="Peptidase_C39"/>
</dbReference>
<dbReference type="InterPro" id="IPR003439">
    <property type="entry name" value="ABC_transporter-like_ATP-bd"/>
</dbReference>
<dbReference type="SUPFAM" id="SSF52540">
    <property type="entry name" value="P-loop containing nucleoside triphosphate hydrolases"/>
    <property type="match status" value="1"/>
</dbReference>
<protein>
    <submittedName>
        <fullName evidence="15">Putative ABC-type multidrug transport system, ATPase and permease components</fullName>
    </submittedName>
</protein>
<dbReference type="FunFam" id="3.40.50.300:FF:000299">
    <property type="entry name" value="ABC transporter ATP-binding protein/permease"/>
    <property type="match status" value="1"/>
</dbReference>
<proteinExistence type="predicted"/>
<sequence>MKFIPQKDLMDCGPACLSMVSSNYNKNFSLQYLREHSFISREGVSLLGISEASKKIGFETFSTKLTVDNLVAHQEMFPCILHWNQNHFVVIYKVGKGIFSREKIFYVADPAHGKVKLKEKDFKKHWVSEKNKGIALFLNPTEKFFEMKPQKSEKLSVQYLFQHLKPYKKKLITLFLLLFLGSVLTLVFPFLTQALIDDGVNAKDINIIFLILLAQLGVFLGAITIEILRNWLMLYIGTHLSIDIISSFLKKMLRLPIKFFDTKTMGDFNQRIQDNDRIEDFLTSQSLTTFFSIITFSVFFGVLLYYDYKILVVYLTLTFVAILWSFYWLRKRKVLDYYRFQQRSDNQESIYEMLNGVIEMKINNFEDFKRNEWEHIQKKLFKLNIRILKINQLQLSGFEFINQLKNILVTFLAASYVVQGDMTLGMLLSISYIIGQMNSPVNQLVNFFRSLQDAKLSLERLNEVQNHVEEEASIQNEQGNLEELKEISVPKGKMEQNGIERGIQLKEVSFQYEGPKSPYILKDIDLLIPEGKITAIVGASGSGKTTLMKLLLRFYDPIQGSIYYNYDNILTLSPKSIRKNCGVVMQDGYIFSDTMERNIAMNDRDIDYQKLEKALEVANIQDFVYGLPLQLKTKIGAAGSGISGGQKQRLLIARAVYKNPQYIFFDEATSALDAENEKIIHDNLQTFFQEKTVVVIAHRLSTVKNADKIIVLKKGQVIEQGTHIELVNSRSEYYHLVKNQLELGQ</sequence>
<evidence type="ECO:0000259" key="13">
    <source>
        <dbReference type="PROSITE" id="PS50929"/>
    </source>
</evidence>
<dbReference type="KEGG" id="tmar:MARIT_0668"/>
<dbReference type="GO" id="GO:0008233">
    <property type="term" value="F:peptidase activity"/>
    <property type="evidence" value="ECO:0007669"/>
    <property type="project" value="InterPro"/>
</dbReference>
<feature type="transmembrane region" description="Helical" evidence="11">
    <location>
        <begin position="407"/>
        <end position="434"/>
    </location>
</feature>
<dbReference type="Pfam" id="PF03412">
    <property type="entry name" value="Peptidase_C39"/>
    <property type="match status" value="1"/>
</dbReference>
<evidence type="ECO:0000259" key="12">
    <source>
        <dbReference type="PROSITE" id="PS50893"/>
    </source>
</evidence>
<dbReference type="Gene3D" id="1.20.1560.10">
    <property type="entry name" value="ABC transporter type 1, transmembrane domain"/>
    <property type="match status" value="1"/>
</dbReference>
<evidence type="ECO:0000256" key="1">
    <source>
        <dbReference type="ARBA" id="ARBA00004651"/>
    </source>
</evidence>
<dbReference type="PROSITE" id="PS50990">
    <property type="entry name" value="PEPTIDASE_C39"/>
    <property type="match status" value="1"/>
</dbReference>
<dbReference type="Pfam" id="PF00005">
    <property type="entry name" value="ABC_tran"/>
    <property type="match status" value="1"/>
</dbReference>
<dbReference type="AlphaFoldDB" id="A0A2H1E6Z6"/>
<dbReference type="InterPro" id="IPR011527">
    <property type="entry name" value="ABC1_TM_dom"/>
</dbReference>
<evidence type="ECO:0000313" key="15">
    <source>
        <dbReference type="EMBL" id="SFZ80546.1"/>
    </source>
</evidence>
<dbReference type="PROSITE" id="PS50893">
    <property type="entry name" value="ABC_TRANSPORTER_2"/>
    <property type="match status" value="1"/>
</dbReference>
<keyword evidence="7" id="KW-0067">ATP-binding</keyword>
<keyword evidence="9 11" id="KW-0472">Membrane</keyword>
<feature type="coiled-coil region" evidence="10">
    <location>
        <begin position="451"/>
        <end position="487"/>
    </location>
</feature>
<dbReference type="Pfam" id="PF00664">
    <property type="entry name" value="ABC_membrane"/>
    <property type="match status" value="1"/>
</dbReference>
<name>A0A2H1E6Z6_9FLAO</name>
<keyword evidence="3" id="KW-1003">Cell membrane</keyword>
<dbReference type="Proteomes" id="UP000231564">
    <property type="component" value="Chromosome MARIT"/>
</dbReference>
<reference evidence="15 16" key="1">
    <citation type="submission" date="2016-11" db="EMBL/GenBank/DDBJ databases">
        <authorList>
            <person name="Jaros S."/>
            <person name="Januszkiewicz K."/>
            <person name="Wedrychowicz H."/>
        </authorList>
    </citation>
    <scope>NUCLEOTIDE SEQUENCE [LARGE SCALE GENOMIC DNA]</scope>
    <source>
        <strain evidence="15">NCIMB 2154T</strain>
    </source>
</reference>
<feature type="domain" description="ABC transmembrane type-1" evidence="13">
    <location>
        <begin position="172"/>
        <end position="453"/>
    </location>
</feature>
<dbReference type="Gene3D" id="3.90.70.10">
    <property type="entry name" value="Cysteine proteinases"/>
    <property type="match status" value="1"/>
</dbReference>
<evidence type="ECO:0000259" key="14">
    <source>
        <dbReference type="PROSITE" id="PS50990"/>
    </source>
</evidence>
<evidence type="ECO:0000256" key="5">
    <source>
        <dbReference type="ARBA" id="ARBA00022741"/>
    </source>
</evidence>
<dbReference type="InterPro" id="IPR039421">
    <property type="entry name" value="Type_1_exporter"/>
</dbReference>
<evidence type="ECO:0000256" key="11">
    <source>
        <dbReference type="SAM" id="Phobius"/>
    </source>
</evidence>
<keyword evidence="16" id="KW-1185">Reference proteome</keyword>
<dbReference type="GO" id="GO:0005524">
    <property type="term" value="F:ATP binding"/>
    <property type="evidence" value="ECO:0007669"/>
    <property type="project" value="UniProtKB-KW"/>
</dbReference>
<dbReference type="STRING" id="1349785.GCA_000509405_00701"/>
<feature type="transmembrane region" description="Helical" evidence="11">
    <location>
        <begin position="287"/>
        <end position="306"/>
    </location>
</feature>
<dbReference type="GO" id="GO:0006508">
    <property type="term" value="P:proteolysis"/>
    <property type="evidence" value="ECO:0007669"/>
    <property type="project" value="InterPro"/>
</dbReference>
<evidence type="ECO:0000256" key="10">
    <source>
        <dbReference type="SAM" id="Coils"/>
    </source>
</evidence>
<dbReference type="OrthoDB" id="9760358at2"/>
<evidence type="ECO:0000256" key="4">
    <source>
        <dbReference type="ARBA" id="ARBA00022692"/>
    </source>
</evidence>
<evidence type="ECO:0000313" key="16">
    <source>
        <dbReference type="Proteomes" id="UP000231564"/>
    </source>
</evidence>
<dbReference type="GO" id="GO:0016887">
    <property type="term" value="F:ATP hydrolysis activity"/>
    <property type="evidence" value="ECO:0007669"/>
    <property type="project" value="InterPro"/>
</dbReference>
<evidence type="ECO:0000256" key="7">
    <source>
        <dbReference type="ARBA" id="ARBA00022840"/>
    </source>
</evidence>
<keyword evidence="8 11" id="KW-1133">Transmembrane helix</keyword>
<feature type="transmembrane region" description="Helical" evidence="11">
    <location>
        <begin position="207"/>
        <end position="228"/>
    </location>
</feature>
<dbReference type="CDD" id="cd02418">
    <property type="entry name" value="Peptidase_C39B"/>
    <property type="match status" value="1"/>
</dbReference>
<keyword evidence="4 11" id="KW-0812">Transmembrane</keyword>
<feature type="domain" description="ABC transporter" evidence="12">
    <location>
        <begin position="503"/>
        <end position="739"/>
    </location>
</feature>
<keyword evidence="6" id="KW-0378">Hydrolase</keyword>
<dbReference type="PANTHER" id="PTHR43394">
    <property type="entry name" value="ATP-DEPENDENT PERMEASE MDL1, MITOCHONDRIAL"/>
    <property type="match status" value="1"/>
</dbReference>
<dbReference type="GO" id="GO:0005886">
    <property type="term" value="C:plasma membrane"/>
    <property type="evidence" value="ECO:0007669"/>
    <property type="project" value="UniProtKB-SubCell"/>
</dbReference>
<evidence type="ECO:0000256" key="6">
    <source>
        <dbReference type="ARBA" id="ARBA00022801"/>
    </source>
</evidence>
<dbReference type="Gene3D" id="3.40.50.300">
    <property type="entry name" value="P-loop containing nucleotide triphosphate hydrolases"/>
    <property type="match status" value="1"/>
</dbReference>
<dbReference type="InterPro" id="IPR017871">
    <property type="entry name" value="ABC_transporter-like_CS"/>
</dbReference>
<dbReference type="RefSeq" id="WP_100210740.1">
    <property type="nucleotide sequence ID" value="NZ_CP138495.1"/>
</dbReference>
<gene>
    <name evidence="15" type="ORF">MARIT_0668</name>
</gene>
<feature type="domain" description="Peptidase C39" evidence="14">
    <location>
        <begin position="6"/>
        <end position="133"/>
    </location>
</feature>
<dbReference type="GO" id="GO:0015421">
    <property type="term" value="F:ABC-type oligopeptide transporter activity"/>
    <property type="evidence" value="ECO:0007669"/>
    <property type="project" value="TreeGrafter"/>
</dbReference>
<dbReference type="InterPro" id="IPR027417">
    <property type="entry name" value="P-loop_NTPase"/>
</dbReference>
<evidence type="ECO:0000256" key="3">
    <source>
        <dbReference type="ARBA" id="ARBA00022475"/>
    </source>
</evidence>
<evidence type="ECO:0000256" key="2">
    <source>
        <dbReference type="ARBA" id="ARBA00022448"/>
    </source>
</evidence>
<keyword evidence="5" id="KW-0547">Nucleotide-binding</keyword>
<dbReference type="EMBL" id="LT634361">
    <property type="protein sequence ID" value="SFZ80546.1"/>
    <property type="molecule type" value="Genomic_DNA"/>
</dbReference>
<dbReference type="PROSITE" id="PS00211">
    <property type="entry name" value="ABC_TRANSPORTER_1"/>
    <property type="match status" value="1"/>
</dbReference>
<evidence type="ECO:0000256" key="8">
    <source>
        <dbReference type="ARBA" id="ARBA00022989"/>
    </source>
</evidence>
<dbReference type="PROSITE" id="PS50929">
    <property type="entry name" value="ABC_TM1F"/>
    <property type="match status" value="1"/>
</dbReference>
<dbReference type="GeneID" id="47722252"/>
<feature type="transmembrane region" description="Helical" evidence="11">
    <location>
        <begin position="312"/>
        <end position="329"/>
    </location>
</feature>
<keyword evidence="10" id="KW-0175">Coiled coil</keyword>
<dbReference type="CDD" id="cd18571">
    <property type="entry name" value="ABC_6TM_peptidase_like"/>
    <property type="match status" value="1"/>
</dbReference>
<accession>A0A2H1E6Z6</accession>
<keyword evidence="2" id="KW-0813">Transport</keyword>
<dbReference type="InterPro" id="IPR003593">
    <property type="entry name" value="AAA+_ATPase"/>
</dbReference>
<dbReference type="SUPFAM" id="SSF90123">
    <property type="entry name" value="ABC transporter transmembrane region"/>
    <property type="match status" value="1"/>
</dbReference>
<feature type="transmembrane region" description="Helical" evidence="11">
    <location>
        <begin position="171"/>
        <end position="195"/>
    </location>
</feature>